<evidence type="ECO:0000256" key="3">
    <source>
        <dbReference type="RuleBase" id="RU003694"/>
    </source>
</evidence>
<comment type="caution">
    <text evidence="5">The sequence shown here is derived from an EMBL/GenBank/DDBJ whole genome shotgun (WGS) entry which is preliminary data.</text>
</comment>
<proteinExistence type="inferred from homology"/>
<dbReference type="SMART" id="SM00825">
    <property type="entry name" value="PKS_KS"/>
    <property type="match status" value="1"/>
</dbReference>
<keyword evidence="2 3" id="KW-0808">Transferase</keyword>
<protein>
    <recommendedName>
        <fullName evidence="4">Ketosynthase family 3 (KS3) domain-containing protein</fullName>
    </recommendedName>
</protein>
<evidence type="ECO:0000313" key="6">
    <source>
        <dbReference type="Proteomes" id="UP000196531"/>
    </source>
</evidence>
<dbReference type="CDD" id="cd00834">
    <property type="entry name" value="KAS_I_II"/>
    <property type="match status" value="1"/>
</dbReference>
<dbReference type="EMBL" id="MAAO01000004">
    <property type="protein sequence ID" value="OUR98866.1"/>
    <property type="molecule type" value="Genomic_DNA"/>
</dbReference>
<reference evidence="6" key="1">
    <citation type="journal article" date="2017" name="Proc. Natl. Acad. Sci. U.S.A.">
        <title>Simulation of Deepwater Horizon oil plume reveals substrate specialization within a complex community of hydrocarbon-degraders.</title>
        <authorList>
            <person name="Hu P."/>
            <person name="Dubinsky E.A."/>
            <person name="Probst A.J."/>
            <person name="Wang J."/>
            <person name="Sieber C.M.K."/>
            <person name="Tom L.M."/>
            <person name="Gardinali P."/>
            <person name="Banfield J.F."/>
            <person name="Atlas R.M."/>
            <person name="Andersen G.L."/>
        </authorList>
    </citation>
    <scope>NUCLEOTIDE SEQUENCE [LARGE SCALE GENOMIC DNA]</scope>
</reference>
<dbReference type="InterPro" id="IPR016039">
    <property type="entry name" value="Thiolase-like"/>
</dbReference>
<feature type="domain" description="Ketosynthase family 3 (KS3)" evidence="4">
    <location>
        <begin position="1"/>
        <end position="388"/>
    </location>
</feature>
<dbReference type="Pfam" id="PF02801">
    <property type="entry name" value="Ketoacyl-synt_C"/>
    <property type="match status" value="1"/>
</dbReference>
<dbReference type="GO" id="GO:0006633">
    <property type="term" value="P:fatty acid biosynthetic process"/>
    <property type="evidence" value="ECO:0007669"/>
    <property type="project" value="InterPro"/>
</dbReference>
<dbReference type="InterPro" id="IPR000794">
    <property type="entry name" value="Beta-ketoacyl_synthase"/>
</dbReference>
<evidence type="ECO:0000256" key="2">
    <source>
        <dbReference type="ARBA" id="ARBA00022679"/>
    </source>
</evidence>
<dbReference type="PANTHER" id="PTHR11712:SF320">
    <property type="entry name" value="BETA-KETOACYL SYNTHASE"/>
    <property type="match status" value="1"/>
</dbReference>
<organism evidence="5 6">
    <name type="scientific">Halobacteriovorax marinus</name>
    <dbReference type="NCBI Taxonomy" id="97084"/>
    <lineage>
        <taxon>Bacteria</taxon>
        <taxon>Pseudomonadati</taxon>
        <taxon>Bdellovibrionota</taxon>
        <taxon>Bacteriovoracia</taxon>
        <taxon>Bacteriovoracales</taxon>
        <taxon>Halobacteriovoraceae</taxon>
        <taxon>Halobacteriovorax</taxon>
    </lineage>
</organism>
<dbReference type="AlphaFoldDB" id="A0A1Y5FB84"/>
<name>A0A1Y5FB84_9BACT</name>
<evidence type="ECO:0000313" key="5">
    <source>
        <dbReference type="EMBL" id="OUR98866.1"/>
    </source>
</evidence>
<dbReference type="Proteomes" id="UP000196531">
    <property type="component" value="Unassembled WGS sequence"/>
</dbReference>
<dbReference type="SUPFAM" id="SSF53901">
    <property type="entry name" value="Thiolase-like"/>
    <property type="match status" value="1"/>
</dbReference>
<dbReference type="PROSITE" id="PS52004">
    <property type="entry name" value="KS3_2"/>
    <property type="match status" value="1"/>
</dbReference>
<dbReference type="PANTHER" id="PTHR11712">
    <property type="entry name" value="POLYKETIDE SYNTHASE-RELATED"/>
    <property type="match status" value="1"/>
</dbReference>
<dbReference type="InterPro" id="IPR020841">
    <property type="entry name" value="PKS_Beta-ketoAc_synthase_dom"/>
</dbReference>
<evidence type="ECO:0000259" key="4">
    <source>
        <dbReference type="PROSITE" id="PS52004"/>
    </source>
</evidence>
<dbReference type="InterPro" id="IPR018201">
    <property type="entry name" value="Ketoacyl_synth_AS"/>
</dbReference>
<sequence>MKQFITGLGQISHLGQNVKMALETLRTSGPDKLLSLSPEHLESEASPDMEMDLSQDLPKGDHIRANILSILAIEEAIAQAGLTSEDISKYRIGVCVGSTSACTISYPPFGFALHRGTLEDTTPFKNYFFNSPCNTIMDHFKFKGPSLMINNACTSGTDAIGLGKLWLAQGKCDIVIAGGVDCIFENIYFGFRSLKLTAPKHTKPFDQSREGLVLGEGAGYVVLENEVIAAERKSKPLAIVAGYGLGTDSHHPTTPHPEARGLNIAINHALKMSSLTHSDIELVNAHATGTEANDLVEGRFLKKHFDHCPIFATKGYTGHTLGAAGAIEVIIGVLCLREEFVPSSLGHENCDPEIGLSPNLEFKNHQARNFLSTSLGFGGSNAAIIIENIEECV</sequence>
<evidence type="ECO:0000256" key="1">
    <source>
        <dbReference type="ARBA" id="ARBA00008467"/>
    </source>
</evidence>
<dbReference type="Pfam" id="PF00109">
    <property type="entry name" value="ketoacyl-synt"/>
    <property type="match status" value="1"/>
</dbReference>
<dbReference type="Gene3D" id="3.40.47.10">
    <property type="match status" value="1"/>
</dbReference>
<dbReference type="GO" id="GO:0005829">
    <property type="term" value="C:cytosol"/>
    <property type="evidence" value="ECO:0007669"/>
    <property type="project" value="TreeGrafter"/>
</dbReference>
<comment type="similarity">
    <text evidence="1 3">Belongs to the thiolase-like superfamily. Beta-ketoacyl-ACP synthases family.</text>
</comment>
<dbReference type="PROSITE" id="PS00606">
    <property type="entry name" value="KS3_1"/>
    <property type="match status" value="1"/>
</dbReference>
<accession>A0A1Y5FB84</accession>
<gene>
    <name evidence="5" type="ORF">A9Q84_05490</name>
</gene>
<dbReference type="InterPro" id="IPR014031">
    <property type="entry name" value="Ketoacyl_synth_C"/>
</dbReference>
<dbReference type="InterPro" id="IPR014030">
    <property type="entry name" value="Ketoacyl_synth_N"/>
</dbReference>
<dbReference type="GO" id="GO:0004315">
    <property type="term" value="F:3-oxoacyl-[acyl-carrier-protein] synthase activity"/>
    <property type="evidence" value="ECO:0007669"/>
    <property type="project" value="InterPro"/>
</dbReference>